<name>A0A1G2SGY7_9BACT</name>
<evidence type="ECO:0000256" key="1">
    <source>
        <dbReference type="SAM" id="Phobius"/>
    </source>
</evidence>
<dbReference type="Proteomes" id="UP000177987">
    <property type="component" value="Unassembled WGS sequence"/>
</dbReference>
<dbReference type="EMBL" id="MHUW01000007">
    <property type="protein sequence ID" value="OHA84038.1"/>
    <property type="molecule type" value="Genomic_DNA"/>
</dbReference>
<dbReference type="STRING" id="1802727.A2937_02490"/>
<feature type="transmembrane region" description="Helical" evidence="1">
    <location>
        <begin position="28"/>
        <end position="48"/>
    </location>
</feature>
<protein>
    <recommendedName>
        <fullName evidence="4">Ada DNA repair metal-binding domain-containing protein</fullName>
    </recommendedName>
</protein>
<evidence type="ECO:0000313" key="3">
    <source>
        <dbReference type="Proteomes" id="UP000177987"/>
    </source>
</evidence>
<dbReference type="InterPro" id="IPR035451">
    <property type="entry name" value="Ada-like_dom_sf"/>
</dbReference>
<keyword evidence="1" id="KW-0472">Membrane</keyword>
<reference evidence="2 3" key="1">
    <citation type="journal article" date="2016" name="Nat. Commun.">
        <title>Thousands of microbial genomes shed light on interconnected biogeochemical processes in an aquifer system.</title>
        <authorList>
            <person name="Anantharaman K."/>
            <person name="Brown C.T."/>
            <person name="Hug L.A."/>
            <person name="Sharon I."/>
            <person name="Castelle C.J."/>
            <person name="Probst A.J."/>
            <person name="Thomas B.C."/>
            <person name="Singh A."/>
            <person name="Wilkins M.J."/>
            <person name="Karaoz U."/>
            <person name="Brodie E.L."/>
            <person name="Williams K.H."/>
            <person name="Hubbard S.S."/>
            <person name="Banfield J.F."/>
        </authorList>
    </citation>
    <scope>NUCLEOTIDE SEQUENCE [LARGE SCALE GENOMIC DNA]</scope>
</reference>
<organism evidence="2 3">
    <name type="scientific">Candidatus Yonathbacteria bacterium RIFCSPLOWO2_01_FULL_47_33b</name>
    <dbReference type="NCBI Taxonomy" id="1802727"/>
    <lineage>
        <taxon>Bacteria</taxon>
        <taxon>Candidatus Yonathiibacteriota</taxon>
    </lineage>
</organism>
<gene>
    <name evidence="2" type="ORF">A2937_02490</name>
</gene>
<dbReference type="AlphaFoldDB" id="A0A1G2SGY7"/>
<sequence length="145" mass="15412">MSIEDLKEKIKGVGGFSLPQLRTLPDDLFLGLIIVLVAFGSFGLGRLSKIESTKTPIRIENEPQVTVETFTASVAGNKAPTNVDQSASAIGSAVNQLVGSKNGKKYYYPWCSGVSRISEANLLHFASKADAEAQGYTPSSTCKGL</sequence>
<keyword evidence="1" id="KW-1133">Transmembrane helix</keyword>
<evidence type="ECO:0008006" key="4">
    <source>
        <dbReference type="Google" id="ProtNLM"/>
    </source>
</evidence>
<proteinExistence type="predicted"/>
<dbReference type="SUPFAM" id="SSF57884">
    <property type="entry name" value="Ada DNA repair protein, N-terminal domain (N-Ada 10)"/>
    <property type="match status" value="1"/>
</dbReference>
<dbReference type="Gene3D" id="3.40.10.10">
    <property type="entry name" value="DNA Methylphosphotriester Repair Domain"/>
    <property type="match status" value="1"/>
</dbReference>
<evidence type="ECO:0000313" key="2">
    <source>
        <dbReference type="EMBL" id="OHA84038.1"/>
    </source>
</evidence>
<keyword evidence="1" id="KW-0812">Transmembrane</keyword>
<comment type="caution">
    <text evidence="2">The sequence shown here is derived from an EMBL/GenBank/DDBJ whole genome shotgun (WGS) entry which is preliminary data.</text>
</comment>
<accession>A0A1G2SGY7</accession>